<protein>
    <submittedName>
        <fullName evidence="1">Uncharacterized protein</fullName>
    </submittedName>
</protein>
<organism evidence="1">
    <name type="scientific">Arundo donax</name>
    <name type="common">Giant reed</name>
    <name type="synonym">Donax arundinaceus</name>
    <dbReference type="NCBI Taxonomy" id="35708"/>
    <lineage>
        <taxon>Eukaryota</taxon>
        <taxon>Viridiplantae</taxon>
        <taxon>Streptophyta</taxon>
        <taxon>Embryophyta</taxon>
        <taxon>Tracheophyta</taxon>
        <taxon>Spermatophyta</taxon>
        <taxon>Magnoliopsida</taxon>
        <taxon>Liliopsida</taxon>
        <taxon>Poales</taxon>
        <taxon>Poaceae</taxon>
        <taxon>PACMAD clade</taxon>
        <taxon>Arundinoideae</taxon>
        <taxon>Arundineae</taxon>
        <taxon>Arundo</taxon>
    </lineage>
</organism>
<proteinExistence type="predicted"/>
<name>A0A0A9AI29_ARUDO</name>
<reference evidence="1" key="1">
    <citation type="submission" date="2014-09" db="EMBL/GenBank/DDBJ databases">
        <authorList>
            <person name="Magalhaes I.L.F."/>
            <person name="Oliveira U."/>
            <person name="Santos F.R."/>
            <person name="Vidigal T.H.D.A."/>
            <person name="Brescovit A.D."/>
            <person name="Santos A.J."/>
        </authorList>
    </citation>
    <scope>NUCLEOTIDE SEQUENCE</scope>
    <source>
        <tissue evidence="1">Shoot tissue taken approximately 20 cm above the soil surface</tissue>
    </source>
</reference>
<evidence type="ECO:0000313" key="1">
    <source>
        <dbReference type="EMBL" id="JAD50816.1"/>
    </source>
</evidence>
<dbReference type="EMBL" id="GBRH01247079">
    <property type="protein sequence ID" value="JAD50816.1"/>
    <property type="molecule type" value="Transcribed_RNA"/>
</dbReference>
<dbReference type="AlphaFoldDB" id="A0A0A9AI29"/>
<accession>A0A0A9AI29</accession>
<sequence length="19" mass="2294">MIEILSQQYDWDQTPKGLK</sequence>
<reference evidence="1" key="2">
    <citation type="journal article" date="2015" name="Data Brief">
        <title>Shoot transcriptome of the giant reed, Arundo donax.</title>
        <authorList>
            <person name="Barrero R.A."/>
            <person name="Guerrero F.D."/>
            <person name="Moolhuijzen P."/>
            <person name="Goolsby J.A."/>
            <person name="Tidwell J."/>
            <person name="Bellgard S.E."/>
            <person name="Bellgard M.I."/>
        </authorList>
    </citation>
    <scope>NUCLEOTIDE SEQUENCE</scope>
    <source>
        <tissue evidence="1">Shoot tissue taken approximately 20 cm above the soil surface</tissue>
    </source>
</reference>